<feature type="transmembrane region" description="Helical" evidence="1">
    <location>
        <begin position="12"/>
        <end position="32"/>
    </location>
</feature>
<dbReference type="Proteomes" id="UP001150266">
    <property type="component" value="Unassembled WGS sequence"/>
</dbReference>
<keyword evidence="1" id="KW-1133">Transmembrane helix</keyword>
<feature type="transmembrane region" description="Helical" evidence="1">
    <location>
        <begin position="79"/>
        <end position="105"/>
    </location>
</feature>
<gene>
    <name evidence="2" type="ORF">J3R30DRAFT_3403914</name>
</gene>
<evidence type="ECO:0000313" key="3">
    <source>
        <dbReference type="Proteomes" id="UP001150266"/>
    </source>
</evidence>
<feature type="transmembrane region" description="Helical" evidence="1">
    <location>
        <begin position="212"/>
        <end position="233"/>
    </location>
</feature>
<keyword evidence="1" id="KW-0472">Membrane</keyword>
<evidence type="ECO:0000313" key="2">
    <source>
        <dbReference type="EMBL" id="KAJ4479083.1"/>
    </source>
</evidence>
<keyword evidence="1" id="KW-0812">Transmembrane</keyword>
<dbReference type="EMBL" id="JAOTPV010000008">
    <property type="protein sequence ID" value="KAJ4479083.1"/>
    <property type="molecule type" value="Genomic_DNA"/>
</dbReference>
<proteinExistence type="predicted"/>
<feature type="transmembrane region" description="Helical" evidence="1">
    <location>
        <begin position="39"/>
        <end position="59"/>
    </location>
</feature>
<feature type="transmembrane region" description="Helical" evidence="1">
    <location>
        <begin position="170"/>
        <end position="191"/>
    </location>
</feature>
<protein>
    <submittedName>
        <fullName evidence="2">Uncharacterized protein</fullName>
    </submittedName>
</protein>
<keyword evidence="3" id="KW-1185">Reference proteome</keyword>
<name>A0A9W9ABL3_9AGAR</name>
<sequence>MALSDKIVAFNAIQTIGLLGAFVIVVTSFLTSSIRHISTWYLVLCSSGVYSLSMLLLAISHAQSGPEPNSTLCLVQAVLIYSTPIWLMGSVCMYAVQIYLTVLFYSKQYSGLIHRESRLLNIVKDYIQLSIGMVSIFVGVTVALSIAGALRPQITERSPQEFYCHFTNDIGVIVVGVFGFIFAVIAVVCEFKTGVLLYRHCNAVDFYQQSDGCLSIGVLVRLASFSLISILSVSLQCRRPSSGPQQGEPLNGFLHYIILTQISKSIIHVWMFWTKNEKKDQLVDGNNVEEA</sequence>
<reference evidence="2" key="1">
    <citation type="submission" date="2022-08" db="EMBL/GenBank/DDBJ databases">
        <title>A Global Phylogenomic Analysis of the Shiitake Genus Lentinula.</title>
        <authorList>
            <consortium name="DOE Joint Genome Institute"/>
            <person name="Sierra-Patev S."/>
            <person name="Min B."/>
            <person name="Naranjo-Ortiz M."/>
            <person name="Looney B."/>
            <person name="Konkel Z."/>
            <person name="Slot J.C."/>
            <person name="Sakamoto Y."/>
            <person name="Steenwyk J.L."/>
            <person name="Rokas A."/>
            <person name="Carro J."/>
            <person name="Camarero S."/>
            <person name="Ferreira P."/>
            <person name="Molpeceres G."/>
            <person name="Ruiz-Duenas F.J."/>
            <person name="Serrano A."/>
            <person name="Henrissat B."/>
            <person name="Drula E."/>
            <person name="Hughes K.W."/>
            <person name="Mata J.L."/>
            <person name="Ishikawa N.K."/>
            <person name="Vargas-Isla R."/>
            <person name="Ushijima S."/>
            <person name="Smith C.A."/>
            <person name="Ahrendt S."/>
            <person name="Andreopoulos W."/>
            <person name="He G."/>
            <person name="Labutti K."/>
            <person name="Lipzen A."/>
            <person name="Ng V."/>
            <person name="Riley R."/>
            <person name="Sandor L."/>
            <person name="Barry K."/>
            <person name="Martinez A.T."/>
            <person name="Xiao Y."/>
            <person name="Gibbons J.G."/>
            <person name="Terashima K."/>
            <person name="Grigoriev I.V."/>
            <person name="Hibbett D.S."/>
        </authorList>
    </citation>
    <scope>NUCLEOTIDE SEQUENCE</scope>
    <source>
        <strain evidence="2">JLM2183</strain>
    </source>
</reference>
<organism evidence="2 3">
    <name type="scientific">Lentinula aciculospora</name>
    <dbReference type="NCBI Taxonomy" id="153920"/>
    <lineage>
        <taxon>Eukaryota</taxon>
        <taxon>Fungi</taxon>
        <taxon>Dikarya</taxon>
        <taxon>Basidiomycota</taxon>
        <taxon>Agaricomycotina</taxon>
        <taxon>Agaricomycetes</taxon>
        <taxon>Agaricomycetidae</taxon>
        <taxon>Agaricales</taxon>
        <taxon>Marasmiineae</taxon>
        <taxon>Omphalotaceae</taxon>
        <taxon>Lentinula</taxon>
    </lineage>
</organism>
<feature type="transmembrane region" description="Helical" evidence="1">
    <location>
        <begin position="126"/>
        <end position="150"/>
    </location>
</feature>
<dbReference type="AlphaFoldDB" id="A0A9W9ABL3"/>
<evidence type="ECO:0000256" key="1">
    <source>
        <dbReference type="SAM" id="Phobius"/>
    </source>
</evidence>
<feature type="transmembrane region" description="Helical" evidence="1">
    <location>
        <begin position="253"/>
        <end position="273"/>
    </location>
</feature>
<accession>A0A9W9ABL3</accession>
<dbReference type="OrthoDB" id="2896404at2759"/>
<comment type="caution">
    <text evidence="2">The sequence shown here is derived from an EMBL/GenBank/DDBJ whole genome shotgun (WGS) entry which is preliminary data.</text>
</comment>